<accession>A0A9C7GCT2</accession>
<dbReference type="GO" id="GO:0140359">
    <property type="term" value="F:ABC-type transporter activity"/>
    <property type="evidence" value="ECO:0007669"/>
    <property type="project" value="InterPro"/>
</dbReference>
<keyword evidence="1" id="KW-0812">Transmembrane</keyword>
<dbReference type="AlphaFoldDB" id="A0A9C7GCT2"/>
<comment type="caution">
    <text evidence="2">The sequence shown here is derived from an EMBL/GenBank/DDBJ whole genome shotgun (WGS) entry which is preliminary data.</text>
</comment>
<dbReference type="PANTHER" id="PTHR37305">
    <property type="entry name" value="INTEGRAL MEMBRANE PROTEIN-RELATED"/>
    <property type="match status" value="1"/>
</dbReference>
<dbReference type="PANTHER" id="PTHR37305:SF1">
    <property type="entry name" value="MEMBRANE PROTEIN"/>
    <property type="match status" value="1"/>
</dbReference>
<protein>
    <submittedName>
        <fullName evidence="2">Uncharacterized protein</fullName>
    </submittedName>
</protein>
<proteinExistence type="predicted"/>
<keyword evidence="1" id="KW-0472">Membrane</keyword>
<dbReference type="Proteomes" id="UP000789845">
    <property type="component" value="Unassembled WGS sequence"/>
</dbReference>
<reference evidence="2" key="1">
    <citation type="submission" date="2021-10" db="EMBL/GenBank/DDBJ databases">
        <authorList>
            <person name="Criscuolo A."/>
        </authorList>
    </citation>
    <scope>NUCLEOTIDE SEQUENCE</scope>
    <source>
        <strain evidence="2">CIP111885</strain>
    </source>
</reference>
<evidence type="ECO:0000313" key="2">
    <source>
        <dbReference type="EMBL" id="CAG9609725.1"/>
    </source>
</evidence>
<feature type="transmembrane region" description="Helical" evidence="1">
    <location>
        <begin position="179"/>
        <end position="198"/>
    </location>
</feature>
<name>A0A9C7GCT2_9BACI</name>
<dbReference type="Pfam" id="PF12730">
    <property type="entry name" value="ABC2_membrane_4"/>
    <property type="match status" value="1"/>
</dbReference>
<dbReference type="GO" id="GO:0005886">
    <property type="term" value="C:plasma membrane"/>
    <property type="evidence" value="ECO:0007669"/>
    <property type="project" value="UniProtKB-SubCell"/>
</dbReference>
<evidence type="ECO:0000313" key="3">
    <source>
        <dbReference type="Proteomes" id="UP000789845"/>
    </source>
</evidence>
<feature type="transmembrane region" description="Helical" evidence="1">
    <location>
        <begin position="58"/>
        <end position="80"/>
    </location>
</feature>
<feature type="transmembrane region" description="Helical" evidence="1">
    <location>
        <begin position="21"/>
        <end position="38"/>
    </location>
</feature>
<dbReference type="RefSeq" id="WP_230497963.1">
    <property type="nucleotide sequence ID" value="NZ_CAKJTG010000023.1"/>
</dbReference>
<keyword evidence="1" id="KW-1133">Transmembrane helix</keyword>
<dbReference type="EMBL" id="CAKJTG010000023">
    <property type="protein sequence ID" value="CAG9609725.1"/>
    <property type="molecule type" value="Genomic_DNA"/>
</dbReference>
<feature type="transmembrane region" description="Helical" evidence="1">
    <location>
        <begin position="218"/>
        <end position="240"/>
    </location>
</feature>
<gene>
    <name evidence="2" type="ORF">NEOCIP111885_03468</name>
</gene>
<feature type="transmembrane region" description="Helical" evidence="1">
    <location>
        <begin position="142"/>
        <end position="167"/>
    </location>
</feature>
<organism evidence="2 3">
    <name type="scientific">Pseudoneobacillus rhizosphaerae</name>
    <dbReference type="NCBI Taxonomy" id="2880968"/>
    <lineage>
        <taxon>Bacteria</taxon>
        <taxon>Bacillati</taxon>
        <taxon>Bacillota</taxon>
        <taxon>Bacilli</taxon>
        <taxon>Bacillales</taxon>
        <taxon>Bacillaceae</taxon>
        <taxon>Pseudoneobacillus</taxon>
    </lineage>
</organism>
<keyword evidence="3" id="KW-1185">Reference proteome</keyword>
<sequence length="245" mass="28113">METIKINTINELEKLLFKRGMKIHFFLISLLPFLILLATEKVITNDMLILPAVNLSYAMLKGFVIIVIPLFSFVAVADLFAGELEKGTLFFVRPIKRSEIYFSKITALAILIFLQLILFFTITAISLLLFRNEFQVSDLARLFFSTLISWLPLLAITVLAAFITQFVKSSTATVGIGMFSYLAMFGLPFLLPGSLYLFPTAYLDWFQLWNENVSYSWMIQSSIYLISFISLFLSIGYYMFKRKEV</sequence>
<evidence type="ECO:0000256" key="1">
    <source>
        <dbReference type="SAM" id="Phobius"/>
    </source>
</evidence>
<feature type="transmembrane region" description="Helical" evidence="1">
    <location>
        <begin position="101"/>
        <end position="130"/>
    </location>
</feature>